<organism evidence="2 3">
    <name type="scientific">Vitrella brassicaformis (strain CCMP3155)</name>
    <dbReference type="NCBI Taxonomy" id="1169540"/>
    <lineage>
        <taxon>Eukaryota</taxon>
        <taxon>Sar</taxon>
        <taxon>Alveolata</taxon>
        <taxon>Colpodellida</taxon>
        <taxon>Vitrellaceae</taxon>
        <taxon>Vitrella</taxon>
    </lineage>
</organism>
<gene>
    <name evidence="2" type="ORF">Vbra_19244</name>
</gene>
<protein>
    <submittedName>
        <fullName evidence="2">Uncharacterized protein</fullName>
    </submittedName>
</protein>
<feature type="region of interest" description="Disordered" evidence="1">
    <location>
        <begin position="1"/>
        <end position="40"/>
    </location>
</feature>
<keyword evidence="3" id="KW-1185">Reference proteome</keyword>
<evidence type="ECO:0000256" key="1">
    <source>
        <dbReference type="SAM" id="MobiDB-lite"/>
    </source>
</evidence>
<dbReference type="AlphaFoldDB" id="A0A0G4H1M6"/>
<dbReference type="EMBL" id="CDMY01000938">
    <property type="protein sequence ID" value="CEM37404.1"/>
    <property type="molecule type" value="Genomic_DNA"/>
</dbReference>
<evidence type="ECO:0000313" key="2">
    <source>
        <dbReference type="EMBL" id="CEM37404.1"/>
    </source>
</evidence>
<evidence type="ECO:0000313" key="3">
    <source>
        <dbReference type="Proteomes" id="UP000041254"/>
    </source>
</evidence>
<reference evidence="2 3" key="1">
    <citation type="submission" date="2014-11" db="EMBL/GenBank/DDBJ databases">
        <authorList>
            <person name="Zhu J."/>
            <person name="Qi W."/>
            <person name="Song R."/>
        </authorList>
    </citation>
    <scope>NUCLEOTIDE SEQUENCE [LARGE SCALE GENOMIC DNA]</scope>
</reference>
<dbReference type="VEuPathDB" id="CryptoDB:Vbra_19244"/>
<accession>A0A0G4H1M6</accession>
<sequence>MANRRAYETDVPRNIHGREENDRGPRRACGREHRQNHDKRGSLYDIEQEFSDAIDANDKDAVQLWAALAKADDQSALGKLLKSVAPNKLDIEKAKEIKKKLDKK</sequence>
<dbReference type="InParanoid" id="A0A0G4H1M6"/>
<dbReference type="Proteomes" id="UP000041254">
    <property type="component" value="Unassembled WGS sequence"/>
</dbReference>
<name>A0A0G4H1M6_VITBC</name>
<proteinExistence type="predicted"/>